<accession>A0AC60W0M5</accession>
<name>A0AC60W0M5_9ARCH</name>
<evidence type="ECO:0000313" key="2">
    <source>
        <dbReference type="Proteomes" id="UP000559653"/>
    </source>
</evidence>
<dbReference type="Proteomes" id="UP000559653">
    <property type="component" value="Unassembled WGS sequence"/>
</dbReference>
<gene>
    <name evidence="1" type="ORF">H2B03_08495</name>
</gene>
<protein>
    <submittedName>
        <fullName evidence="1">Type II secretion system F family protein</fullName>
    </submittedName>
</protein>
<comment type="caution">
    <text evidence="1">The sequence shown here is derived from an EMBL/GenBank/DDBJ whole genome shotgun (WGS) entry which is preliminary data.</text>
</comment>
<sequence>MAQVKKSKESRKKKEFKGLEPKKSIFANPLVRVVIFSLVGAITVYFVSQQIGTISGSESISEIGMIFAVITGIVPATLYQLKEVQRKDSIDKHMPVFLLALLSSVQSGSNLIKAIEQTANRNLGALTPELKNLRANISWGMPMDEAFQHFADRTGTRIARRVTVLLEMAMRIGGDVSSNLEMIQKHVTEMQNIEKNRKSQMAPYTYTIYISYAVFIAVAILLITSFFTEIEKVQADLISGGGGGDGLFGSLADMDVSLMESALFNMAIIEAIFGGLAAGKIGAGSYMAGIKHVVAMIVIAIIAFNVV</sequence>
<dbReference type="EMBL" id="JACEMZ010000086">
    <property type="protein sequence ID" value="MBA4453182.1"/>
    <property type="molecule type" value="Genomic_DNA"/>
</dbReference>
<evidence type="ECO:0000313" key="1">
    <source>
        <dbReference type="EMBL" id="MBA4453182.1"/>
    </source>
</evidence>
<organism evidence="1 2">
    <name type="scientific">Candidatus Nitrosomaritimum aestuariumsis</name>
    <dbReference type="NCBI Taxonomy" id="3342354"/>
    <lineage>
        <taxon>Archaea</taxon>
        <taxon>Nitrososphaerota</taxon>
        <taxon>Nitrososphaeria</taxon>
        <taxon>Nitrosopumilales</taxon>
        <taxon>Nitrosopumilaceae</taxon>
        <taxon>Candidatus Nitrosomaritimum</taxon>
    </lineage>
</organism>
<reference evidence="1 2" key="1">
    <citation type="journal article" date="2020" name="Appl. Environ. Microbiol.">
        <title>Genomic Characteristics of a Novel Species of Ammonia-Oxidizing Archaea from the Jiulong River Estuary.</title>
        <authorList>
            <person name="Zou D."/>
            <person name="Wan R."/>
            <person name="Han L."/>
            <person name="Xu M.N."/>
            <person name="Liu Y."/>
            <person name="Liu H."/>
            <person name="Kao S.J."/>
            <person name="Li M."/>
        </authorList>
    </citation>
    <scope>NUCLEOTIDE SEQUENCE [LARGE SCALE GENOMIC DNA]</scope>
    <source>
        <strain evidence="1">W1bin1</strain>
    </source>
</reference>
<proteinExistence type="predicted"/>